<dbReference type="PROSITE" id="PS51257">
    <property type="entry name" value="PROKAR_LIPOPROTEIN"/>
    <property type="match status" value="1"/>
</dbReference>
<sequence length="171" mass="16594">MRIRRRLAAAPFLLLALAACSDDAATTPDADADAPEDNLSLPPITGEGRGSTELPALEDQTGALEASGGGPAALAATIAAGATEAGQVAEAAAGSYTLRVACTSSDGAPLTITVSAAGSDLTQYQAPCTPVFQGGTTMADSDPFQVPGGPLELGVVAASDSAVAVGLVPAG</sequence>
<protein>
    <recommendedName>
        <fullName evidence="5">Lipoprotein</fullName>
    </recommendedName>
</protein>
<name>A0ABQ4DLP4_9CELL</name>
<gene>
    <name evidence="3" type="ORF">Cph01nite_20410</name>
</gene>
<evidence type="ECO:0000313" key="3">
    <source>
        <dbReference type="EMBL" id="GIG40279.1"/>
    </source>
</evidence>
<dbReference type="EMBL" id="BONP01000010">
    <property type="protein sequence ID" value="GIG40279.1"/>
    <property type="molecule type" value="Genomic_DNA"/>
</dbReference>
<evidence type="ECO:0008006" key="5">
    <source>
        <dbReference type="Google" id="ProtNLM"/>
    </source>
</evidence>
<organism evidence="3 4">
    <name type="scientific">Cellulomonas phragmiteti</name>
    <dbReference type="NCBI Taxonomy" id="478780"/>
    <lineage>
        <taxon>Bacteria</taxon>
        <taxon>Bacillati</taxon>
        <taxon>Actinomycetota</taxon>
        <taxon>Actinomycetes</taxon>
        <taxon>Micrococcales</taxon>
        <taxon>Cellulomonadaceae</taxon>
        <taxon>Cellulomonas</taxon>
    </lineage>
</organism>
<feature type="chain" id="PRO_5045597022" description="Lipoprotein" evidence="2">
    <location>
        <begin position="25"/>
        <end position="171"/>
    </location>
</feature>
<comment type="caution">
    <text evidence="3">The sequence shown here is derived from an EMBL/GenBank/DDBJ whole genome shotgun (WGS) entry which is preliminary data.</text>
</comment>
<keyword evidence="4" id="KW-1185">Reference proteome</keyword>
<accession>A0ABQ4DLP4</accession>
<feature type="region of interest" description="Disordered" evidence="1">
    <location>
        <begin position="25"/>
        <end position="54"/>
    </location>
</feature>
<reference evidence="3 4" key="1">
    <citation type="submission" date="2021-01" db="EMBL/GenBank/DDBJ databases">
        <title>Whole genome shotgun sequence of Cellulomonas phragmiteti NBRC 110785.</title>
        <authorList>
            <person name="Komaki H."/>
            <person name="Tamura T."/>
        </authorList>
    </citation>
    <scope>NUCLEOTIDE SEQUENCE [LARGE SCALE GENOMIC DNA]</scope>
    <source>
        <strain evidence="3 4">NBRC 110785</strain>
    </source>
</reference>
<proteinExistence type="predicted"/>
<evidence type="ECO:0000256" key="2">
    <source>
        <dbReference type="SAM" id="SignalP"/>
    </source>
</evidence>
<keyword evidence="2" id="KW-0732">Signal</keyword>
<dbReference type="RefSeq" id="WP_203673853.1">
    <property type="nucleotide sequence ID" value="NZ_BONP01000010.1"/>
</dbReference>
<evidence type="ECO:0000256" key="1">
    <source>
        <dbReference type="SAM" id="MobiDB-lite"/>
    </source>
</evidence>
<dbReference type="Proteomes" id="UP000614741">
    <property type="component" value="Unassembled WGS sequence"/>
</dbReference>
<feature type="signal peptide" evidence="2">
    <location>
        <begin position="1"/>
        <end position="24"/>
    </location>
</feature>
<evidence type="ECO:0000313" key="4">
    <source>
        <dbReference type="Proteomes" id="UP000614741"/>
    </source>
</evidence>